<dbReference type="InterPro" id="IPR052155">
    <property type="entry name" value="Biofilm_reg_signaling"/>
</dbReference>
<dbReference type="CDD" id="cd01948">
    <property type="entry name" value="EAL"/>
    <property type="match status" value="1"/>
</dbReference>
<dbReference type="RefSeq" id="WP_239143260.1">
    <property type="nucleotide sequence ID" value="NZ_BOMT01000009.1"/>
</dbReference>
<reference evidence="4 5" key="1">
    <citation type="submission" date="2016-10" db="EMBL/GenBank/DDBJ databases">
        <authorList>
            <person name="de Groot N.N."/>
        </authorList>
    </citation>
    <scope>NUCLEOTIDE SEQUENCE [LARGE SCALE GENOMIC DNA]</scope>
    <source>
        <strain evidence="4 5">DSM 43019</strain>
    </source>
</reference>
<dbReference type="InterPro" id="IPR000160">
    <property type="entry name" value="GGDEF_dom"/>
</dbReference>
<protein>
    <submittedName>
        <fullName evidence="4">Diguanylate cyclase (GGDEF) domain-containing protein</fullName>
    </submittedName>
</protein>
<dbReference type="InterPro" id="IPR035919">
    <property type="entry name" value="EAL_sf"/>
</dbReference>
<feature type="transmembrane region" description="Helical" evidence="1">
    <location>
        <begin position="139"/>
        <end position="159"/>
    </location>
</feature>
<dbReference type="InterPro" id="IPR029787">
    <property type="entry name" value="Nucleotide_cyclase"/>
</dbReference>
<organism evidence="4 5">
    <name type="scientific">Actinoplanes philippinensis</name>
    <dbReference type="NCBI Taxonomy" id="35752"/>
    <lineage>
        <taxon>Bacteria</taxon>
        <taxon>Bacillati</taxon>
        <taxon>Actinomycetota</taxon>
        <taxon>Actinomycetes</taxon>
        <taxon>Micromonosporales</taxon>
        <taxon>Micromonosporaceae</taxon>
        <taxon>Actinoplanes</taxon>
    </lineage>
</organism>
<dbReference type="Gene3D" id="3.20.20.450">
    <property type="entry name" value="EAL domain"/>
    <property type="match status" value="1"/>
</dbReference>
<dbReference type="CDD" id="cd01949">
    <property type="entry name" value="GGDEF"/>
    <property type="match status" value="1"/>
</dbReference>
<dbReference type="EMBL" id="FONV01000003">
    <property type="protein sequence ID" value="SFE68652.1"/>
    <property type="molecule type" value="Genomic_DNA"/>
</dbReference>
<feature type="transmembrane region" description="Helical" evidence="1">
    <location>
        <begin position="204"/>
        <end position="224"/>
    </location>
</feature>
<dbReference type="InterPro" id="IPR001633">
    <property type="entry name" value="EAL_dom"/>
</dbReference>
<feature type="transmembrane region" description="Helical" evidence="1">
    <location>
        <begin position="271"/>
        <end position="290"/>
    </location>
</feature>
<dbReference type="NCBIfam" id="TIGR00254">
    <property type="entry name" value="GGDEF"/>
    <property type="match status" value="1"/>
</dbReference>
<dbReference type="SUPFAM" id="SSF55073">
    <property type="entry name" value="Nucleotide cyclase"/>
    <property type="match status" value="1"/>
</dbReference>
<proteinExistence type="predicted"/>
<accession>A0A1I2CKH5</accession>
<evidence type="ECO:0000313" key="5">
    <source>
        <dbReference type="Proteomes" id="UP000199645"/>
    </source>
</evidence>
<dbReference type="PROSITE" id="PS50883">
    <property type="entry name" value="EAL"/>
    <property type="match status" value="1"/>
</dbReference>
<dbReference type="Gene3D" id="3.30.70.270">
    <property type="match status" value="1"/>
</dbReference>
<keyword evidence="1" id="KW-0812">Transmembrane</keyword>
<evidence type="ECO:0000313" key="4">
    <source>
        <dbReference type="EMBL" id="SFE68652.1"/>
    </source>
</evidence>
<feature type="domain" description="GGDEF" evidence="3">
    <location>
        <begin position="365"/>
        <end position="496"/>
    </location>
</feature>
<feature type="transmembrane region" description="Helical" evidence="1">
    <location>
        <begin position="42"/>
        <end position="64"/>
    </location>
</feature>
<keyword evidence="1" id="KW-0472">Membrane</keyword>
<dbReference type="SMART" id="SM00052">
    <property type="entry name" value="EAL"/>
    <property type="match status" value="1"/>
</dbReference>
<name>A0A1I2CKH5_9ACTN</name>
<evidence type="ECO:0000259" key="3">
    <source>
        <dbReference type="PROSITE" id="PS50887"/>
    </source>
</evidence>
<feature type="transmembrane region" description="Helical" evidence="1">
    <location>
        <begin position="230"/>
        <end position="250"/>
    </location>
</feature>
<dbReference type="STRING" id="35752.SAMN05421541_10346"/>
<feature type="domain" description="EAL" evidence="2">
    <location>
        <begin position="505"/>
        <end position="762"/>
    </location>
</feature>
<dbReference type="SUPFAM" id="SSF141868">
    <property type="entry name" value="EAL domain-like"/>
    <property type="match status" value="1"/>
</dbReference>
<feature type="transmembrane region" description="Helical" evidence="1">
    <location>
        <begin position="171"/>
        <end position="192"/>
    </location>
</feature>
<dbReference type="InterPro" id="IPR043128">
    <property type="entry name" value="Rev_trsase/Diguanyl_cyclase"/>
</dbReference>
<evidence type="ECO:0000256" key="1">
    <source>
        <dbReference type="SAM" id="Phobius"/>
    </source>
</evidence>
<keyword evidence="5" id="KW-1185">Reference proteome</keyword>
<dbReference type="Pfam" id="PF00990">
    <property type="entry name" value="GGDEF"/>
    <property type="match status" value="1"/>
</dbReference>
<feature type="transmembrane region" description="Helical" evidence="1">
    <location>
        <begin position="296"/>
        <end position="316"/>
    </location>
</feature>
<dbReference type="PROSITE" id="PS50887">
    <property type="entry name" value="GGDEF"/>
    <property type="match status" value="1"/>
</dbReference>
<gene>
    <name evidence="4" type="ORF">SAMN05421541_10346</name>
</gene>
<keyword evidence="1" id="KW-1133">Transmembrane helix</keyword>
<dbReference type="Proteomes" id="UP000199645">
    <property type="component" value="Unassembled WGS sequence"/>
</dbReference>
<evidence type="ECO:0000259" key="2">
    <source>
        <dbReference type="PROSITE" id="PS50883"/>
    </source>
</evidence>
<dbReference type="PANTHER" id="PTHR44757">
    <property type="entry name" value="DIGUANYLATE CYCLASE DGCP"/>
    <property type="match status" value="1"/>
</dbReference>
<sequence length="766" mass="81064">MTAPESAADTRPPMGGLAPIVVAALANAGVLVWLLLHDPAEVTYGYFGGPIALAAGAYACFRVIRKPGLARPVRTFWLRMELAALSLGLTAVIALARANNNTGMSIWVAVPMMTGVALLMTAFLGLPGRPRTAVGWLRGALDTVTIAVASGLIFWYAVFDLAPAGTSLADKVVAAVVGVGGVLLLVVVGKAAAAPESVVHPGALRVLMTGPITCVTGTILLIAGDDRSRLALSVLALPLTGAAVCVGAHLQSRALTRPAAISFPARSVFNLLPFVAVVATAGLVISVSAQDMSARQRIVIIGAFLITGCVVARQLLSLRENTLALRGIRRQQDELERLALSDNLTGLPNRTRFLVALGERLDAGQPAAAVLIDVDDFKMINDTIGPAAGDQLLFQVSQRLRERCTSGEMPARLGGDEFAVLLPDGDPVAAETAANRLLLALADPFKVGEQQLLLHASAGIAIADTGEGADEVLRNADIAMYAAKESGKASFVRFEPRMRDDMINHATLAGELRNGIARGELRLLYQPVFDLVTGRLHGCEALVRWQHPIRGFVSPGEFIPVAERSGLIVPLGAWVLREACEQMARWRDQYGDGAVEAVNVNVAVRQLRSSGFVDEVAAVLSETGLTSRNVILEVTESSVVDGWQVQETLQGLHDMGVRLALDDFGTGQSSLSLLRAFPVDVLKLDKSFVDGIADGADRGRLAVAAAVAQLAEHLQLKAVAEGIENREQLERLRDMGYRYGQGFFMAKPLPAADCGALMAADPVRAA</sequence>
<dbReference type="SMART" id="SM00267">
    <property type="entry name" value="GGDEF"/>
    <property type="match status" value="1"/>
</dbReference>
<feature type="transmembrane region" description="Helical" evidence="1">
    <location>
        <begin position="104"/>
        <end position="127"/>
    </location>
</feature>
<dbReference type="Pfam" id="PF00563">
    <property type="entry name" value="EAL"/>
    <property type="match status" value="1"/>
</dbReference>
<feature type="transmembrane region" description="Helical" evidence="1">
    <location>
        <begin position="16"/>
        <end position="36"/>
    </location>
</feature>
<dbReference type="PANTHER" id="PTHR44757:SF2">
    <property type="entry name" value="BIOFILM ARCHITECTURE MAINTENANCE PROTEIN MBAA"/>
    <property type="match status" value="1"/>
</dbReference>
<feature type="transmembrane region" description="Helical" evidence="1">
    <location>
        <begin position="76"/>
        <end position="98"/>
    </location>
</feature>
<dbReference type="AlphaFoldDB" id="A0A1I2CKH5"/>